<reference evidence="20 21" key="1">
    <citation type="submission" date="2019-02" db="EMBL/GenBank/DDBJ databases">
        <title>Halieaceae_genomes.</title>
        <authorList>
            <person name="Li S.-H."/>
        </authorList>
    </citation>
    <scope>NUCLEOTIDE SEQUENCE [LARGE SCALE GENOMIC DNA]</scope>
    <source>
        <strain evidence="20 21">JH123</strain>
    </source>
</reference>
<evidence type="ECO:0000256" key="4">
    <source>
        <dbReference type="ARBA" id="ARBA00005189"/>
    </source>
</evidence>
<feature type="transmembrane region" description="Helical" evidence="19">
    <location>
        <begin position="143"/>
        <end position="163"/>
    </location>
</feature>
<evidence type="ECO:0000256" key="11">
    <source>
        <dbReference type="ARBA" id="ARBA00022692"/>
    </source>
</evidence>
<keyword evidence="12 18" id="KW-0548">Nucleotidyltransferase</keyword>
<dbReference type="EC" id="2.7.7.41" evidence="6 18"/>
<dbReference type="InterPro" id="IPR000374">
    <property type="entry name" value="PC_trans"/>
</dbReference>
<gene>
    <name evidence="20" type="ORF">E0F26_11655</name>
</gene>
<evidence type="ECO:0000313" key="20">
    <source>
        <dbReference type="EMBL" id="UZP75351.1"/>
    </source>
</evidence>
<name>A0ABY6Q8V5_9GAMM</name>
<evidence type="ECO:0000313" key="21">
    <source>
        <dbReference type="Proteomes" id="UP001317963"/>
    </source>
</evidence>
<keyword evidence="14" id="KW-0443">Lipid metabolism</keyword>
<dbReference type="GO" id="GO:0016779">
    <property type="term" value="F:nucleotidyltransferase activity"/>
    <property type="evidence" value="ECO:0007669"/>
    <property type="project" value="UniProtKB-KW"/>
</dbReference>
<feature type="transmembrane region" description="Helical" evidence="19">
    <location>
        <begin position="184"/>
        <end position="203"/>
    </location>
</feature>
<keyword evidence="21" id="KW-1185">Reference proteome</keyword>
<dbReference type="Pfam" id="PF01148">
    <property type="entry name" value="CTP_transf_1"/>
    <property type="match status" value="1"/>
</dbReference>
<comment type="pathway">
    <text evidence="3 18">Phospholipid metabolism; CDP-diacylglycerol biosynthesis; CDP-diacylglycerol from sn-glycerol 3-phosphate: step 3/3.</text>
</comment>
<keyword evidence="15 19" id="KW-0472">Membrane</keyword>
<evidence type="ECO:0000256" key="8">
    <source>
        <dbReference type="ARBA" id="ARBA00022475"/>
    </source>
</evidence>
<keyword evidence="10 18" id="KW-0808">Transferase</keyword>
<dbReference type="Proteomes" id="UP001317963">
    <property type="component" value="Chromosome"/>
</dbReference>
<dbReference type="PANTHER" id="PTHR46382:SF1">
    <property type="entry name" value="PHOSPHATIDATE CYTIDYLYLTRANSFERASE"/>
    <property type="match status" value="1"/>
</dbReference>
<protein>
    <recommendedName>
        <fullName evidence="7 18">Phosphatidate cytidylyltransferase</fullName>
        <ecNumber evidence="6 18">2.7.7.41</ecNumber>
    </recommendedName>
</protein>
<evidence type="ECO:0000256" key="14">
    <source>
        <dbReference type="ARBA" id="ARBA00023098"/>
    </source>
</evidence>
<feature type="transmembrane region" description="Helical" evidence="19">
    <location>
        <begin position="53"/>
        <end position="74"/>
    </location>
</feature>
<dbReference type="PANTHER" id="PTHR46382">
    <property type="entry name" value="PHOSPHATIDATE CYTIDYLYLTRANSFERASE"/>
    <property type="match status" value="1"/>
</dbReference>
<dbReference type="EMBL" id="CP036501">
    <property type="protein sequence ID" value="UZP75351.1"/>
    <property type="molecule type" value="Genomic_DNA"/>
</dbReference>
<keyword evidence="8" id="KW-1003">Cell membrane</keyword>
<evidence type="ECO:0000256" key="10">
    <source>
        <dbReference type="ARBA" id="ARBA00022679"/>
    </source>
</evidence>
<feature type="transmembrane region" description="Helical" evidence="19">
    <location>
        <begin position="215"/>
        <end position="233"/>
    </location>
</feature>
<comment type="similarity">
    <text evidence="5 18">Belongs to the CDS family.</text>
</comment>
<keyword evidence="11 18" id="KW-0812">Transmembrane</keyword>
<comment type="catalytic activity">
    <reaction evidence="1 18">
        <text>a 1,2-diacyl-sn-glycero-3-phosphate + CTP + H(+) = a CDP-1,2-diacyl-sn-glycerol + diphosphate</text>
        <dbReference type="Rhea" id="RHEA:16229"/>
        <dbReference type="ChEBI" id="CHEBI:15378"/>
        <dbReference type="ChEBI" id="CHEBI:33019"/>
        <dbReference type="ChEBI" id="CHEBI:37563"/>
        <dbReference type="ChEBI" id="CHEBI:58332"/>
        <dbReference type="ChEBI" id="CHEBI:58608"/>
        <dbReference type="EC" id="2.7.7.41"/>
    </reaction>
</comment>
<evidence type="ECO:0000256" key="15">
    <source>
        <dbReference type="ARBA" id="ARBA00023136"/>
    </source>
</evidence>
<evidence type="ECO:0000256" key="6">
    <source>
        <dbReference type="ARBA" id="ARBA00012487"/>
    </source>
</evidence>
<evidence type="ECO:0000256" key="2">
    <source>
        <dbReference type="ARBA" id="ARBA00004651"/>
    </source>
</evidence>
<dbReference type="RefSeq" id="WP_279241836.1">
    <property type="nucleotide sequence ID" value="NZ_CP036501.1"/>
</dbReference>
<evidence type="ECO:0000256" key="3">
    <source>
        <dbReference type="ARBA" id="ARBA00005119"/>
    </source>
</evidence>
<proteinExistence type="inferred from homology"/>
<organism evidence="20 21">
    <name type="scientific">Candidatus Paraluminiphilus aquimaris</name>
    <dbReference type="NCBI Taxonomy" id="2518994"/>
    <lineage>
        <taxon>Bacteria</taxon>
        <taxon>Pseudomonadati</taxon>
        <taxon>Pseudomonadota</taxon>
        <taxon>Gammaproteobacteria</taxon>
        <taxon>Cellvibrionales</taxon>
        <taxon>Halieaceae</taxon>
        <taxon>Candidatus Paraluminiphilus</taxon>
    </lineage>
</organism>
<evidence type="ECO:0000256" key="18">
    <source>
        <dbReference type="RuleBase" id="RU003938"/>
    </source>
</evidence>
<evidence type="ECO:0000256" key="1">
    <source>
        <dbReference type="ARBA" id="ARBA00001698"/>
    </source>
</evidence>
<evidence type="ECO:0000256" key="16">
    <source>
        <dbReference type="ARBA" id="ARBA00023209"/>
    </source>
</evidence>
<evidence type="ECO:0000256" key="19">
    <source>
        <dbReference type="SAM" id="Phobius"/>
    </source>
</evidence>
<feature type="transmembrane region" description="Helical" evidence="19">
    <location>
        <begin position="86"/>
        <end position="105"/>
    </location>
</feature>
<evidence type="ECO:0000256" key="5">
    <source>
        <dbReference type="ARBA" id="ARBA00010185"/>
    </source>
</evidence>
<evidence type="ECO:0000256" key="9">
    <source>
        <dbReference type="ARBA" id="ARBA00022516"/>
    </source>
</evidence>
<evidence type="ECO:0000256" key="12">
    <source>
        <dbReference type="ARBA" id="ARBA00022695"/>
    </source>
</evidence>
<sequence>MLVKRIYTALVMMGIFLVAVTQLSPFAMSVVVAVVFAAGAWEWAGLSGWDARWIRMIFSLVFVGLCTGFILVYHPDLIESSAAIRPVLGVACFTWLANAFLVESYPKLSFLWRARVTRSLIGLFVLGAGWLSLSYMVGLPNGWILTTLFIVVVAASDVGAYFVGSTLGRNPLAPDVSPKKTIEGFWGGLLVVLGLAAVVWWLLPPEYAHIHPVEIFLIGLFCCGASVLGDLTISMFKRESGCKDSGTLLPGHGGLLDRLDSICGAAPFFALSLILVGYA</sequence>
<evidence type="ECO:0000256" key="7">
    <source>
        <dbReference type="ARBA" id="ARBA00019373"/>
    </source>
</evidence>
<keyword evidence="9" id="KW-0444">Lipid biosynthesis</keyword>
<feature type="transmembrane region" description="Helical" evidence="19">
    <location>
        <begin position="12"/>
        <end position="41"/>
    </location>
</feature>
<comment type="subcellular location">
    <subcellularLocation>
        <location evidence="2">Cell membrane</location>
        <topology evidence="2">Multi-pass membrane protein</topology>
    </subcellularLocation>
</comment>
<keyword evidence="13 19" id="KW-1133">Transmembrane helix</keyword>
<evidence type="ECO:0000256" key="13">
    <source>
        <dbReference type="ARBA" id="ARBA00022989"/>
    </source>
</evidence>
<evidence type="ECO:0000256" key="17">
    <source>
        <dbReference type="ARBA" id="ARBA00023264"/>
    </source>
</evidence>
<feature type="transmembrane region" description="Helical" evidence="19">
    <location>
        <begin position="117"/>
        <end position="137"/>
    </location>
</feature>
<comment type="pathway">
    <text evidence="4">Lipid metabolism.</text>
</comment>
<keyword evidence="16" id="KW-0594">Phospholipid biosynthesis</keyword>
<accession>A0ABY6Q8V5</accession>
<keyword evidence="17" id="KW-1208">Phospholipid metabolism</keyword>
<dbReference type="PROSITE" id="PS01315">
    <property type="entry name" value="CDS"/>
    <property type="match status" value="1"/>
</dbReference>